<evidence type="ECO:0000313" key="7">
    <source>
        <dbReference type="EMBL" id="VAW53014.1"/>
    </source>
</evidence>
<keyword evidence="5" id="KW-0472">Membrane</keyword>
<keyword evidence="5" id="KW-0812">Transmembrane</keyword>
<name>A0A3B0XAM9_9ZZZZ</name>
<evidence type="ECO:0000256" key="4">
    <source>
        <dbReference type="ARBA" id="ARBA00022833"/>
    </source>
</evidence>
<accession>A0A3B0XAM9</accession>
<dbReference type="Gene3D" id="2.60.40.1120">
    <property type="entry name" value="Carboxypeptidase-like, regulatory domain"/>
    <property type="match status" value="1"/>
</dbReference>
<dbReference type="SUPFAM" id="SSF49464">
    <property type="entry name" value="Carboxypeptidase regulatory domain-like"/>
    <property type="match status" value="1"/>
</dbReference>
<feature type="domain" description="Peptidase M10 metallopeptidase" evidence="6">
    <location>
        <begin position="56"/>
        <end position="200"/>
    </location>
</feature>
<sequence length="416" mass="44236">MMNSFRLTTLVSLFTISSLVLAGGPLVLEGSKGNTPVTYEDPNITIHAETGPLGADYNNDDADTLIRDAFAFWNDVDTTTVNLTLNEGPINGLITVDIDIGNFLNFLPDPNGNTTNADDNLNPIVYDNDGSIIDEFFGGGASDSTIGFAASFFSNEGDFFIEGYAVINGKSLFPALTETEFKLLIAHEIGHFLGLDHSQVNINNDETDFGSPPVCSTTSLSNYPVMYPFVCRDVETLHADDISAISALYPAANFDTSFGIIEGRFVDNDGAPILGANIWAENTTTGDVVSIVSDYLLEGTGFYRLHLTPGTYTLHANSINPLFNGGSSIGPYSLFPSDQSFTAPNPITEVTLQAEVAGAEIISVIADQTVTLNFSVSGNSVELSKSSGGGGAISSLVSLLLLSLLVVARRFNTTNK</sequence>
<keyword evidence="2" id="KW-0479">Metal-binding</keyword>
<dbReference type="InterPro" id="IPR024079">
    <property type="entry name" value="MetalloPept_cat_dom_sf"/>
</dbReference>
<organism evidence="7">
    <name type="scientific">hydrothermal vent metagenome</name>
    <dbReference type="NCBI Taxonomy" id="652676"/>
    <lineage>
        <taxon>unclassified sequences</taxon>
        <taxon>metagenomes</taxon>
        <taxon>ecological metagenomes</taxon>
    </lineage>
</organism>
<dbReference type="SUPFAM" id="SSF55486">
    <property type="entry name" value="Metalloproteases ('zincins'), catalytic domain"/>
    <property type="match status" value="1"/>
</dbReference>
<dbReference type="InterPro" id="IPR008969">
    <property type="entry name" value="CarboxyPept-like_regulatory"/>
</dbReference>
<keyword evidence="4" id="KW-0862">Zinc</keyword>
<evidence type="ECO:0000259" key="6">
    <source>
        <dbReference type="Pfam" id="PF00413"/>
    </source>
</evidence>
<dbReference type="GO" id="GO:0008270">
    <property type="term" value="F:zinc ion binding"/>
    <property type="evidence" value="ECO:0007669"/>
    <property type="project" value="InterPro"/>
</dbReference>
<dbReference type="Gene3D" id="3.40.390.10">
    <property type="entry name" value="Collagenase (Catalytic Domain)"/>
    <property type="match status" value="1"/>
</dbReference>
<evidence type="ECO:0000256" key="2">
    <source>
        <dbReference type="ARBA" id="ARBA00022723"/>
    </source>
</evidence>
<feature type="transmembrane region" description="Helical" evidence="5">
    <location>
        <begin position="389"/>
        <end position="408"/>
    </location>
</feature>
<dbReference type="GO" id="GO:0004222">
    <property type="term" value="F:metalloendopeptidase activity"/>
    <property type="evidence" value="ECO:0007669"/>
    <property type="project" value="InterPro"/>
</dbReference>
<keyword evidence="5" id="KW-1133">Transmembrane helix</keyword>
<reference evidence="7" key="1">
    <citation type="submission" date="2018-06" db="EMBL/GenBank/DDBJ databases">
        <authorList>
            <person name="Zhirakovskaya E."/>
        </authorList>
    </citation>
    <scope>NUCLEOTIDE SEQUENCE</scope>
</reference>
<dbReference type="AlphaFoldDB" id="A0A3B0XAM9"/>
<dbReference type="Pfam" id="PF00413">
    <property type="entry name" value="Peptidase_M10"/>
    <property type="match status" value="1"/>
</dbReference>
<dbReference type="GO" id="GO:0031012">
    <property type="term" value="C:extracellular matrix"/>
    <property type="evidence" value="ECO:0007669"/>
    <property type="project" value="InterPro"/>
</dbReference>
<evidence type="ECO:0000256" key="5">
    <source>
        <dbReference type="SAM" id="Phobius"/>
    </source>
</evidence>
<proteinExistence type="predicted"/>
<keyword evidence="3" id="KW-0378">Hydrolase</keyword>
<evidence type="ECO:0000256" key="3">
    <source>
        <dbReference type="ARBA" id="ARBA00022801"/>
    </source>
</evidence>
<keyword evidence="1" id="KW-0645">Protease</keyword>
<evidence type="ECO:0000256" key="1">
    <source>
        <dbReference type="ARBA" id="ARBA00022670"/>
    </source>
</evidence>
<dbReference type="InterPro" id="IPR001818">
    <property type="entry name" value="Pept_M10_metallopeptidase"/>
</dbReference>
<gene>
    <name evidence="7" type="ORF">MNBD_GAMMA05-1926</name>
</gene>
<dbReference type="EMBL" id="UOFE01000031">
    <property type="protein sequence ID" value="VAW53014.1"/>
    <property type="molecule type" value="Genomic_DNA"/>
</dbReference>
<dbReference type="GO" id="GO:0006508">
    <property type="term" value="P:proteolysis"/>
    <property type="evidence" value="ECO:0007669"/>
    <property type="project" value="UniProtKB-KW"/>
</dbReference>
<protein>
    <recommendedName>
        <fullName evidence="6">Peptidase M10 metallopeptidase domain-containing protein</fullName>
    </recommendedName>
</protein>